<name>A0ABZ0I2Q5_9GAMM</name>
<protein>
    <submittedName>
        <fullName evidence="1">Uncharacterized protein</fullName>
    </submittedName>
</protein>
<keyword evidence="2" id="KW-1185">Reference proteome</keyword>
<evidence type="ECO:0000313" key="2">
    <source>
        <dbReference type="Proteomes" id="UP001626537"/>
    </source>
</evidence>
<dbReference type="RefSeq" id="WP_407348422.1">
    <property type="nucleotide sequence ID" value="NZ_CP136864.1"/>
</dbReference>
<proteinExistence type="predicted"/>
<reference evidence="1 2" key="1">
    <citation type="submission" date="2023-10" db="EMBL/GenBank/DDBJ databases">
        <title>Two novel species belonging to the OM43/NOR5 clade.</title>
        <authorList>
            <person name="Park M."/>
        </authorList>
    </citation>
    <scope>NUCLEOTIDE SEQUENCE [LARGE SCALE GENOMIC DNA]</scope>
    <source>
        <strain evidence="1 2">IMCC43200</strain>
    </source>
</reference>
<evidence type="ECO:0000313" key="1">
    <source>
        <dbReference type="EMBL" id="WOJ93778.1"/>
    </source>
</evidence>
<sequence>MRQENLVLSTEIREAFRDFSEGKDLSDSNKSRVGLELHRINRDVDNDHYQYMNGFLDEDFYQTTTIDEIRHYAPLWRKLGINETREAFTAEVNRILAGAATLKSH</sequence>
<dbReference type="EMBL" id="CP136864">
    <property type="protein sequence ID" value="WOJ93778.1"/>
    <property type="molecule type" value="Genomic_DNA"/>
</dbReference>
<dbReference type="Proteomes" id="UP001626537">
    <property type="component" value="Chromosome"/>
</dbReference>
<organism evidence="1 2">
    <name type="scientific">Congregibacter variabilis</name>
    <dbReference type="NCBI Taxonomy" id="3081200"/>
    <lineage>
        <taxon>Bacteria</taxon>
        <taxon>Pseudomonadati</taxon>
        <taxon>Pseudomonadota</taxon>
        <taxon>Gammaproteobacteria</taxon>
        <taxon>Cellvibrionales</taxon>
        <taxon>Halieaceae</taxon>
        <taxon>Congregibacter</taxon>
    </lineage>
</organism>
<accession>A0ABZ0I2Q5</accession>
<gene>
    <name evidence="1" type="ORF">R0135_01095</name>
</gene>